<dbReference type="AlphaFoldDB" id="A0A1F6BCY1"/>
<gene>
    <name evidence="1" type="ORF">A2363_02920</name>
</gene>
<protein>
    <submittedName>
        <fullName evidence="1">Uncharacterized protein</fullName>
    </submittedName>
</protein>
<sequence length="218" mass="24615">MIQPEKQSEYILPAGAELVDWMGADSDVYRMKDGRRVLKVYTHYTPEQIGKYQEFMRCAADWTAGHPVAWEAKVNKRHYRFSIGRVVKIDRIDQIAGSSTLPPFHWYTATESEFIFGPNGQDFNNPDASFERKLKGLQGPEKARLCRLKVDSSYDGSPIVPQLIVAQKALSGDLNRALGVEGIEIIEYNMKFRMPADGVVSCIVTDICPNIRKLRSTG</sequence>
<evidence type="ECO:0000313" key="2">
    <source>
        <dbReference type="Proteomes" id="UP000176186"/>
    </source>
</evidence>
<reference evidence="1 2" key="1">
    <citation type="journal article" date="2016" name="Nat. Commun.">
        <title>Thousands of microbial genomes shed light on interconnected biogeochemical processes in an aquifer system.</title>
        <authorList>
            <person name="Anantharaman K."/>
            <person name="Brown C.T."/>
            <person name="Hug L.A."/>
            <person name="Sharon I."/>
            <person name="Castelle C.J."/>
            <person name="Probst A.J."/>
            <person name="Thomas B.C."/>
            <person name="Singh A."/>
            <person name="Wilkins M.J."/>
            <person name="Karaoz U."/>
            <person name="Brodie E.L."/>
            <person name="Williams K.H."/>
            <person name="Hubbard S.S."/>
            <person name="Banfield J.F."/>
        </authorList>
    </citation>
    <scope>NUCLEOTIDE SEQUENCE [LARGE SCALE GENOMIC DNA]</scope>
</reference>
<proteinExistence type="predicted"/>
<organism evidence="1 2">
    <name type="scientific">Candidatus Gottesmanbacteria bacterium RIFOXYB1_FULL_47_11</name>
    <dbReference type="NCBI Taxonomy" id="1798401"/>
    <lineage>
        <taxon>Bacteria</taxon>
        <taxon>Candidatus Gottesmaniibacteriota</taxon>
    </lineage>
</organism>
<dbReference type="Proteomes" id="UP000176186">
    <property type="component" value="Unassembled WGS sequence"/>
</dbReference>
<comment type="caution">
    <text evidence="1">The sequence shown here is derived from an EMBL/GenBank/DDBJ whole genome shotgun (WGS) entry which is preliminary data.</text>
</comment>
<name>A0A1F6BCY1_9BACT</name>
<dbReference type="EMBL" id="MFKE01000026">
    <property type="protein sequence ID" value="OGG34612.1"/>
    <property type="molecule type" value="Genomic_DNA"/>
</dbReference>
<accession>A0A1F6BCY1</accession>
<evidence type="ECO:0000313" key="1">
    <source>
        <dbReference type="EMBL" id="OGG34612.1"/>
    </source>
</evidence>